<organism evidence="1 2">
    <name type="scientific">Dentiscutata erythropus</name>
    <dbReference type="NCBI Taxonomy" id="1348616"/>
    <lineage>
        <taxon>Eukaryota</taxon>
        <taxon>Fungi</taxon>
        <taxon>Fungi incertae sedis</taxon>
        <taxon>Mucoromycota</taxon>
        <taxon>Glomeromycotina</taxon>
        <taxon>Glomeromycetes</taxon>
        <taxon>Diversisporales</taxon>
        <taxon>Gigasporaceae</taxon>
        <taxon>Dentiscutata</taxon>
    </lineage>
</organism>
<reference evidence="1" key="1">
    <citation type="submission" date="2021-06" db="EMBL/GenBank/DDBJ databases">
        <authorList>
            <person name="Kallberg Y."/>
            <person name="Tangrot J."/>
            <person name="Rosling A."/>
        </authorList>
    </citation>
    <scope>NUCLEOTIDE SEQUENCE</scope>
    <source>
        <strain evidence="1">MA453B</strain>
    </source>
</reference>
<dbReference type="EMBL" id="CAJVPY010005462">
    <property type="protein sequence ID" value="CAG8643683.1"/>
    <property type="molecule type" value="Genomic_DNA"/>
</dbReference>
<dbReference type="AlphaFoldDB" id="A0A9N9DKV8"/>
<keyword evidence="2" id="KW-1185">Reference proteome</keyword>
<proteinExistence type="predicted"/>
<evidence type="ECO:0000313" key="1">
    <source>
        <dbReference type="EMBL" id="CAG8643683.1"/>
    </source>
</evidence>
<name>A0A9N9DKV8_9GLOM</name>
<evidence type="ECO:0000313" key="2">
    <source>
        <dbReference type="Proteomes" id="UP000789405"/>
    </source>
</evidence>
<comment type="caution">
    <text evidence="1">The sequence shown here is derived from an EMBL/GenBank/DDBJ whole genome shotgun (WGS) entry which is preliminary data.</text>
</comment>
<gene>
    <name evidence="1" type="ORF">DERYTH_LOCUS9799</name>
</gene>
<sequence length="39" mass="4481">MSTRDELEAINKNISDAIMILKLIDFDCYSNNEDNCNTI</sequence>
<dbReference type="Proteomes" id="UP000789405">
    <property type="component" value="Unassembled WGS sequence"/>
</dbReference>
<accession>A0A9N9DKV8</accession>
<protein>
    <submittedName>
        <fullName evidence="1">6669_t:CDS:1</fullName>
    </submittedName>
</protein>